<dbReference type="EMBL" id="CZKB01000001">
    <property type="protein sequence ID" value="CUR56211.1"/>
    <property type="molecule type" value="Genomic_DNA"/>
</dbReference>
<dbReference type="PANTHER" id="PTHR35788">
    <property type="entry name" value="EXPORTED PROTEIN-RELATED"/>
    <property type="match status" value="1"/>
</dbReference>
<name>A0A2P2C2J4_9ZZZZ</name>
<proteinExistence type="predicted"/>
<accession>A0A2P2C2J4</accession>
<dbReference type="PANTHER" id="PTHR35788:SF1">
    <property type="entry name" value="EXPORTED PROTEIN"/>
    <property type="match status" value="1"/>
</dbReference>
<evidence type="ECO:0000256" key="1">
    <source>
        <dbReference type="SAM" id="MobiDB-lite"/>
    </source>
</evidence>
<gene>
    <name evidence="2" type="ORF">NOCA110173</name>
</gene>
<dbReference type="InterPro" id="IPR007391">
    <property type="entry name" value="Vancomycin_resist_VanW"/>
</dbReference>
<reference evidence="2" key="1">
    <citation type="submission" date="2015-08" db="EMBL/GenBank/DDBJ databases">
        <authorList>
            <person name="Babu N.S."/>
            <person name="Beckwith C.J."/>
            <person name="Beseler K.G."/>
            <person name="Brison A."/>
            <person name="Carone J.V."/>
            <person name="Caskin T.P."/>
            <person name="Diamond M."/>
            <person name="Durham M.E."/>
            <person name="Foxe J.M."/>
            <person name="Go M."/>
            <person name="Henderson B.A."/>
            <person name="Jones I.B."/>
            <person name="McGettigan J.A."/>
            <person name="Micheletti S.J."/>
            <person name="Nasrallah M.E."/>
            <person name="Ortiz D."/>
            <person name="Piller C.R."/>
            <person name="Privatt S.R."/>
            <person name="Schneider S.L."/>
            <person name="Sharp S."/>
            <person name="Smith T.C."/>
            <person name="Stanton J.D."/>
            <person name="Ullery H.E."/>
            <person name="Wilson R.J."/>
            <person name="Serrano M.G."/>
            <person name="Buck G."/>
            <person name="Lee V."/>
            <person name="Wang Y."/>
            <person name="Carvalho R."/>
            <person name="Voegtly L."/>
            <person name="Shi R."/>
            <person name="Duckworth R."/>
            <person name="Johnson A."/>
            <person name="Loviza R."/>
            <person name="Walstead R."/>
            <person name="Shah Z."/>
            <person name="Kiflezghi M."/>
            <person name="Wade K."/>
            <person name="Ball S.L."/>
            <person name="Bradley K.W."/>
            <person name="Asai D.J."/>
            <person name="Bowman C.A."/>
            <person name="Russell D.A."/>
            <person name="Pope W.H."/>
            <person name="Jacobs-Sera D."/>
            <person name="Hendrix R.W."/>
            <person name="Hatfull G.F."/>
        </authorList>
    </citation>
    <scope>NUCLEOTIDE SEQUENCE</scope>
</reference>
<sequence>MTTAHAGHPVPPEPLDLPARLTAPPRLTQRHPWLLPAAMTVHRARRRTRWVRDAWTGRVVWARTRDAVDLPVRLKQHGSLLLRELERDQMHLQHNKVTNLRLAADRMDGTLIRPGESVSFNRVVGNCTRRKGYVDGMRLSNGTAEAGVGGGICQLANLVHWMVLHSPLTVVERSEHSFDPFPDRGRVLPWGVGCSIVYNYVDLVVRNDTAYTFQLRTWVGERYLHGQLRADERLPHSYRVEARGEQFLRRDGQVFRRNQVWRRVLDRRTGAQVGEELVKSNCALVVYAPGPDVQVIDLG</sequence>
<organism evidence="2">
    <name type="scientific">metagenome</name>
    <dbReference type="NCBI Taxonomy" id="256318"/>
    <lineage>
        <taxon>unclassified sequences</taxon>
        <taxon>metagenomes</taxon>
    </lineage>
</organism>
<dbReference type="AlphaFoldDB" id="A0A2P2C2J4"/>
<dbReference type="Pfam" id="PF04294">
    <property type="entry name" value="VanW"/>
    <property type="match status" value="1"/>
</dbReference>
<dbReference type="InterPro" id="IPR052913">
    <property type="entry name" value="Glycopeptide_resist_protein"/>
</dbReference>
<protein>
    <submittedName>
        <fullName evidence="2">Vancomycin B-type resistance protein VanW</fullName>
    </submittedName>
</protein>
<evidence type="ECO:0000313" key="2">
    <source>
        <dbReference type="EMBL" id="CUR56211.1"/>
    </source>
</evidence>
<feature type="region of interest" description="Disordered" evidence="1">
    <location>
        <begin position="1"/>
        <end position="20"/>
    </location>
</feature>